<gene>
    <name evidence="1" type="ORF">A3A74_07190</name>
</gene>
<dbReference type="AlphaFoldDB" id="A0A1F7IA86"/>
<organism evidence="1 2">
    <name type="scientific">Candidatus Roizmanbacteria bacterium RIFCSPLOWO2_01_FULL_35_13</name>
    <dbReference type="NCBI Taxonomy" id="1802055"/>
    <lineage>
        <taxon>Bacteria</taxon>
        <taxon>Candidatus Roizmaniibacteriota</taxon>
    </lineage>
</organism>
<evidence type="ECO:0008006" key="3">
    <source>
        <dbReference type="Google" id="ProtNLM"/>
    </source>
</evidence>
<sequence length="184" mass="22125">MNIKEWLGENFVYRLFGCFYNKSHDDIFDFIKTKIPREFFHRKISDLGSGDGGNTERIKKIFQASKIVGYDHNDFLLERARKKGIRVKKFDLNKKLPKGEMATFTFSLHHAYNKENTLKNAVNNFDYIFICEPCLDLYHWLFDGGEPLPKNKWIELFDRVLKQYQIYQYKNNLIVFYKKLKKRD</sequence>
<dbReference type="STRING" id="1802055.A3A74_07190"/>
<evidence type="ECO:0000313" key="2">
    <source>
        <dbReference type="Proteomes" id="UP000179270"/>
    </source>
</evidence>
<dbReference type="InterPro" id="IPR029063">
    <property type="entry name" value="SAM-dependent_MTases_sf"/>
</dbReference>
<protein>
    <recommendedName>
        <fullName evidence="3">Methyltransferase domain-containing protein</fullName>
    </recommendedName>
</protein>
<accession>A0A1F7IA86</accession>
<reference evidence="1 2" key="1">
    <citation type="journal article" date="2016" name="Nat. Commun.">
        <title>Thousands of microbial genomes shed light on interconnected biogeochemical processes in an aquifer system.</title>
        <authorList>
            <person name="Anantharaman K."/>
            <person name="Brown C.T."/>
            <person name="Hug L.A."/>
            <person name="Sharon I."/>
            <person name="Castelle C.J."/>
            <person name="Probst A.J."/>
            <person name="Thomas B.C."/>
            <person name="Singh A."/>
            <person name="Wilkins M.J."/>
            <person name="Karaoz U."/>
            <person name="Brodie E.L."/>
            <person name="Williams K.H."/>
            <person name="Hubbard S.S."/>
            <person name="Banfield J.F."/>
        </authorList>
    </citation>
    <scope>NUCLEOTIDE SEQUENCE [LARGE SCALE GENOMIC DNA]</scope>
</reference>
<dbReference type="SUPFAM" id="SSF53335">
    <property type="entry name" value="S-adenosyl-L-methionine-dependent methyltransferases"/>
    <property type="match status" value="1"/>
</dbReference>
<proteinExistence type="predicted"/>
<dbReference type="Gene3D" id="3.40.50.150">
    <property type="entry name" value="Vaccinia Virus protein VP39"/>
    <property type="match status" value="1"/>
</dbReference>
<comment type="caution">
    <text evidence="1">The sequence shown here is derived from an EMBL/GenBank/DDBJ whole genome shotgun (WGS) entry which is preliminary data.</text>
</comment>
<dbReference type="Proteomes" id="UP000179270">
    <property type="component" value="Unassembled WGS sequence"/>
</dbReference>
<name>A0A1F7IA86_9BACT</name>
<evidence type="ECO:0000313" key="1">
    <source>
        <dbReference type="EMBL" id="OGK40263.1"/>
    </source>
</evidence>
<dbReference type="EMBL" id="MGAF01000034">
    <property type="protein sequence ID" value="OGK40263.1"/>
    <property type="molecule type" value="Genomic_DNA"/>
</dbReference>